<evidence type="ECO:0000313" key="3">
    <source>
        <dbReference type="Proteomes" id="UP001107558"/>
    </source>
</evidence>
<dbReference type="Proteomes" id="UP001107558">
    <property type="component" value="Chromosome 2"/>
</dbReference>
<sequence length="190" mass="22361">MKNWWKFFVVVFPLHYCLAQQPILGGCGEPCRNRDVVMTNDKVLGVWYLHASIPRFYEEDMKCTYVNITELGDNHLYFTKQEYNNVTNENRETYGAIEYTNEGATSFFYTDLMLPFDYQTVALTKDYWVLVTCNDCGFYSSDGAGLYTYVFTRLQYPPCDLNREVIEILKVCDIEKRYIVDQDQNNCPYC</sequence>
<feature type="chain" id="PRO_5039916408" description="Lipocalin" evidence="1">
    <location>
        <begin position="20"/>
        <end position="190"/>
    </location>
</feature>
<dbReference type="EMBL" id="JADBJN010000002">
    <property type="protein sequence ID" value="KAG5674886.1"/>
    <property type="molecule type" value="Genomic_DNA"/>
</dbReference>
<keyword evidence="3" id="KW-1185">Reference proteome</keyword>
<dbReference type="InterPro" id="IPR012674">
    <property type="entry name" value="Calycin"/>
</dbReference>
<gene>
    <name evidence="2" type="ORF">PVAND_004831</name>
</gene>
<accession>A0A9J6C091</accession>
<dbReference type="AlphaFoldDB" id="A0A9J6C091"/>
<dbReference type="Gene3D" id="2.40.128.20">
    <property type="match status" value="1"/>
</dbReference>
<evidence type="ECO:0008006" key="4">
    <source>
        <dbReference type="Google" id="ProtNLM"/>
    </source>
</evidence>
<feature type="signal peptide" evidence="1">
    <location>
        <begin position="1"/>
        <end position="19"/>
    </location>
</feature>
<dbReference type="PROSITE" id="PS51257">
    <property type="entry name" value="PROKAR_LIPOPROTEIN"/>
    <property type="match status" value="1"/>
</dbReference>
<organism evidence="2 3">
    <name type="scientific">Polypedilum vanderplanki</name>
    <name type="common">Sleeping chironomid midge</name>
    <dbReference type="NCBI Taxonomy" id="319348"/>
    <lineage>
        <taxon>Eukaryota</taxon>
        <taxon>Metazoa</taxon>
        <taxon>Ecdysozoa</taxon>
        <taxon>Arthropoda</taxon>
        <taxon>Hexapoda</taxon>
        <taxon>Insecta</taxon>
        <taxon>Pterygota</taxon>
        <taxon>Neoptera</taxon>
        <taxon>Endopterygota</taxon>
        <taxon>Diptera</taxon>
        <taxon>Nematocera</taxon>
        <taxon>Chironomoidea</taxon>
        <taxon>Chironomidae</taxon>
        <taxon>Chironominae</taxon>
        <taxon>Polypedilum</taxon>
        <taxon>Polypedilum</taxon>
    </lineage>
</organism>
<evidence type="ECO:0000313" key="2">
    <source>
        <dbReference type="EMBL" id="KAG5674886.1"/>
    </source>
</evidence>
<proteinExistence type="predicted"/>
<reference evidence="2" key="1">
    <citation type="submission" date="2021-03" db="EMBL/GenBank/DDBJ databases">
        <title>Chromosome level genome of the anhydrobiotic midge Polypedilum vanderplanki.</title>
        <authorList>
            <person name="Yoshida Y."/>
            <person name="Kikawada T."/>
            <person name="Gusev O."/>
        </authorList>
    </citation>
    <scope>NUCLEOTIDE SEQUENCE</scope>
    <source>
        <strain evidence="2">NIAS01</strain>
        <tissue evidence="2">Whole body or cell culture</tissue>
    </source>
</reference>
<evidence type="ECO:0000256" key="1">
    <source>
        <dbReference type="SAM" id="SignalP"/>
    </source>
</evidence>
<comment type="caution">
    <text evidence="2">The sequence shown here is derived from an EMBL/GenBank/DDBJ whole genome shotgun (WGS) entry which is preliminary data.</text>
</comment>
<dbReference type="SUPFAM" id="SSF50814">
    <property type="entry name" value="Lipocalins"/>
    <property type="match status" value="1"/>
</dbReference>
<name>A0A9J6C091_POLVA</name>
<keyword evidence="1" id="KW-0732">Signal</keyword>
<dbReference type="OrthoDB" id="10341520at2759"/>
<protein>
    <recommendedName>
        <fullName evidence="4">Lipocalin</fullName>
    </recommendedName>
</protein>